<evidence type="ECO:0000313" key="10">
    <source>
        <dbReference type="Proteomes" id="UP000529783"/>
    </source>
</evidence>
<organism evidence="9 10">
    <name type="scientific">Actinomadura luteofluorescens</name>
    <dbReference type="NCBI Taxonomy" id="46163"/>
    <lineage>
        <taxon>Bacteria</taxon>
        <taxon>Bacillati</taxon>
        <taxon>Actinomycetota</taxon>
        <taxon>Actinomycetes</taxon>
        <taxon>Streptosporangiales</taxon>
        <taxon>Thermomonosporaceae</taxon>
        <taxon>Actinomadura</taxon>
    </lineage>
</organism>
<dbReference type="PANTHER" id="PTHR43856">
    <property type="entry name" value="CARDIOLIPIN HYDROLASE"/>
    <property type="match status" value="1"/>
</dbReference>
<dbReference type="EMBL" id="JACCBA010000001">
    <property type="protein sequence ID" value="NYD47009.1"/>
    <property type="molecule type" value="Genomic_DNA"/>
</dbReference>
<evidence type="ECO:0000256" key="4">
    <source>
        <dbReference type="ARBA" id="ARBA00022801"/>
    </source>
</evidence>
<dbReference type="GO" id="GO:0006793">
    <property type="term" value="P:phosphorus metabolic process"/>
    <property type="evidence" value="ECO:0007669"/>
    <property type="project" value="UniProtKB-ARBA"/>
</dbReference>
<evidence type="ECO:0000313" key="9">
    <source>
        <dbReference type="EMBL" id="NYD47009.1"/>
    </source>
</evidence>
<comment type="catalytic activity">
    <reaction evidence="1">
        <text>a 1,2-diacyl-sn-glycero-3-phosphocholine + H2O = a 1,2-diacyl-sn-glycero-3-phosphate + choline + H(+)</text>
        <dbReference type="Rhea" id="RHEA:14445"/>
        <dbReference type="ChEBI" id="CHEBI:15354"/>
        <dbReference type="ChEBI" id="CHEBI:15377"/>
        <dbReference type="ChEBI" id="CHEBI:15378"/>
        <dbReference type="ChEBI" id="CHEBI:57643"/>
        <dbReference type="ChEBI" id="CHEBI:58608"/>
        <dbReference type="EC" id="3.1.4.4"/>
    </reaction>
</comment>
<name>A0A7Y9EG00_9ACTN</name>
<dbReference type="GO" id="GO:0016891">
    <property type="term" value="F:RNA endonuclease activity producing 5'-phosphomonoesters, hydrolytic mechanism"/>
    <property type="evidence" value="ECO:0007669"/>
    <property type="project" value="TreeGrafter"/>
</dbReference>
<dbReference type="InterPro" id="IPR051406">
    <property type="entry name" value="PLD_domain"/>
</dbReference>
<keyword evidence="5" id="KW-0442">Lipid degradation</keyword>
<protein>
    <recommendedName>
        <fullName evidence="3">phospholipase D</fullName>
        <ecNumber evidence="3">3.1.4.4</ecNumber>
    </recommendedName>
</protein>
<dbReference type="Pfam" id="PF13091">
    <property type="entry name" value="PLDc_2"/>
    <property type="match status" value="2"/>
</dbReference>
<dbReference type="Gene3D" id="3.30.870.10">
    <property type="entry name" value="Endonuclease Chain A"/>
    <property type="match status" value="2"/>
</dbReference>
<keyword evidence="10" id="KW-1185">Reference proteome</keyword>
<gene>
    <name evidence="9" type="ORF">BJY14_002992</name>
</gene>
<feature type="signal peptide" evidence="7">
    <location>
        <begin position="1"/>
        <end position="25"/>
    </location>
</feature>
<evidence type="ECO:0000256" key="2">
    <source>
        <dbReference type="ARBA" id="ARBA00008664"/>
    </source>
</evidence>
<dbReference type="InterPro" id="IPR025202">
    <property type="entry name" value="PLD-like_dom"/>
</dbReference>
<comment type="similarity">
    <text evidence="2">Belongs to the phospholipase D family.</text>
</comment>
<dbReference type="AlphaFoldDB" id="A0A7Y9EG00"/>
<evidence type="ECO:0000256" key="7">
    <source>
        <dbReference type="SAM" id="SignalP"/>
    </source>
</evidence>
<dbReference type="GO" id="GO:0004630">
    <property type="term" value="F:phospholipase D activity"/>
    <property type="evidence" value="ECO:0007669"/>
    <property type="project" value="UniProtKB-EC"/>
</dbReference>
<dbReference type="EC" id="3.1.4.4" evidence="3"/>
<dbReference type="GO" id="GO:0016042">
    <property type="term" value="P:lipid catabolic process"/>
    <property type="evidence" value="ECO:0007669"/>
    <property type="project" value="UniProtKB-KW"/>
</dbReference>
<comment type="caution">
    <text evidence="9">The sequence shown here is derived from an EMBL/GenBank/DDBJ whole genome shotgun (WGS) entry which is preliminary data.</text>
</comment>
<evidence type="ECO:0000256" key="3">
    <source>
        <dbReference type="ARBA" id="ARBA00012027"/>
    </source>
</evidence>
<keyword evidence="6" id="KW-0443">Lipid metabolism</keyword>
<dbReference type="InterPro" id="IPR001736">
    <property type="entry name" value="PLipase_D/transphosphatidylase"/>
</dbReference>
<dbReference type="SUPFAM" id="SSF56024">
    <property type="entry name" value="Phospholipase D/nuclease"/>
    <property type="match status" value="2"/>
</dbReference>
<keyword evidence="4" id="KW-0378">Hydrolase</keyword>
<dbReference type="RefSeq" id="WP_179844161.1">
    <property type="nucleotide sequence ID" value="NZ_JACCBA010000001.1"/>
</dbReference>
<feature type="domain" description="PLD phosphodiesterase" evidence="8">
    <location>
        <begin position="146"/>
        <end position="178"/>
    </location>
</feature>
<evidence type="ECO:0000259" key="8">
    <source>
        <dbReference type="SMART" id="SM00155"/>
    </source>
</evidence>
<feature type="chain" id="PRO_5039035861" description="phospholipase D" evidence="7">
    <location>
        <begin position="26"/>
        <end position="413"/>
    </location>
</feature>
<dbReference type="PANTHER" id="PTHR43856:SF1">
    <property type="entry name" value="MITOCHONDRIAL CARDIOLIPIN HYDROLASE"/>
    <property type="match status" value="1"/>
</dbReference>
<dbReference type="SMART" id="SM00155">
    <property type="entry name" value="PLDc"/>
    <property type="match status" value="2"/>
</dbReference>
<proteinExistence type="inferred from homology"/>
<evidence type="ECO:0000256" key="5">
    <source>
        <dbReference type="ARBA" id="ARBA00022963"/>
    </source>
</evidence>
<reference evidence="9 10" key="1">
    <citation type="submission" date="2020-07" db="EMBL/GenBank/DDBJ databases">
        <title>Sequencing the genomes of 1000 actinobacteria strains.</title>
        <authorList>
            <person name="Klenk H.-P."/>
        </authorList>
    </citation>
    <scope>NUCLEOTIDE SEQUENCE [LARGE SCALE GENOMIC DNA]</scope>
    <source>
        <strain evidence="9 10">DSM 40398</strain>
    </source>
</reference>
<sequence>MRSRGLTLATAALLAGAALSAPASAAAPADPGRSASGLSDTATFNTPPGNEILTHLLDLIQNADPGSTIMFTAFRFEEPVIAQALLLASKARGVKVQLLVDGGAPEAEHEVFTQLKTALDEDGNDETWARYCRQVLGAPPYPSCQGTNAMHNKFVLFSGTKGASNVVSTGSANMRRSSGSDAWNSWYTHVGDANLYNRYAGYFEDLQRMEGRPDYYDDNPPMITGNIKSYFYPRAVVDGDPAANDTTVHTLQATSCPGKIRIANWSVTRSAIAKELVKRAREGCSVDVVARKIHKSVCEPLAKAMNEGAPVRMWAYKQNEDDAPNYVHTKDMMIEAGYPNTTKPATVVFTGSANLNHDSLENNDENSIRIMNDKTVYTQFVRNFDQITSHAETSGQGFQIQSADDCGRAYPQG</sequence>
<dbReference type="Proteomes" id="UP000529783">
    <property type="component" value="Unassembled WGS sequence"/>
</dbReference>
<feature type="domain" description="PLD phosphodiesterase" evidence="8">
    <location>
        <begin position="323"/>
        <end position="359"/>
    </location>
</feature>
<evidence type="ECO:0000256" key="6">
    <source>
        <dbReference type="ARBA" id="ARBA00023098"/>
    </source>
</evidence>
<evidence type="ECO:0000256" key="1">
    <source>
        <dbReference type="ARBA" id="ARBA00000798"/>
    </source>
</evidence>
<keyword evidence="7" id="KW-0732">Signal</keyword>
<accession>A0A7Y9EG00</accession>